<dbReference type="NCBIfam" id="TIGR03956">
    <property type="entry name" value="rSAM_HydE"/>
    <property type="match status" value="1"/>
</dbReference>
<evidence type="ECO:0000256" key="5">
    <source>
        <dbReference type="ARBA" id="ARBA00023014"/>
    </source>
</evidence>
<dbReference type="PIRSF" id="PIRSF004762">
    <property type="entry name" value="CHP00423"/>
    <property type="match status" value="1"/>
</dbReference>
<dbReference type="EMBL" id="CGIH01000053">
    <property type="protein sequence ID" value="CFY11594.1"/>
    <property type="molecule type" value="Genomic_DNA"/>
</dbReference>
<dbReference type="SFLD" id="SFLDG01082">
    <property type="entry name" value="B12-binding_domain_containing"/>
    <property type="match status" value="1"/>
</dbReference>
<dbReference type="Gene3D" id="3.20.20.70">
    <property type="entry name" value="Aldolase class I"/>
    <property type="match status" value="1"/>
</dbReference>
<evidence type="ECO:0000256" key="1">
    <source>
        <dbReference type="ARBA" id="ARBA00022485"/>
    </source>
</evidence>
<dbReference type="GO" id="GO:0044272">
    <property type="term" value="P:sulfur compound biosynthetic process"/>
    <property type="evidence" value="ECO:0007669"/>
    <property type="project" value="UniProtKB-ARBA"/>
</dbReference>
<dbReference type="GO" id="GO:0051539">
    <property type="term" value="F:4 iron, 4 sulfur cluster binding"/>
    <property type="evidence" value="ECO:0007669"/>
    <property type="project" value="UniProtKB-KW"/>
</dbReference>
<dbReference type="CDD" id="cd01335">
    <property type="entry name" value="Radical_SAM"/>
    <property type="match status" value="1"/>
</dbReference>
<organism evidence="10 11">
    <name type="scientific">Syntrophomonas zehnderi OL-4</name>
    <dbReference type="NCBI Taxonomy" id="690567"/>
    <lineage>
        <taxon>Bacteria</taxon>
        <taxon>Bacillati</taxon>
        <taxon>Bacillota</taxon>
        <taxon>Clostridia</taxon>
        <taxon>Eubacteriales</taxon>
        <taxon>Syntrophomonadaceae</taxon>
        <taxon>Syntrophomonas</taxon>
    </lineage>
</organism>
<keyword evidence="2 7" id="KW-0949">S-adenosyl-L-methionine</keyword>
<dbReference type="PROSITE" id="PS51918">
    <property type="entry name" value="RADICAL_SAM"/>
    <property type="match status" value="1"/>
</dbReference>
<dbReference type="SFLD" id="SFLDS00029">
    <property type="entry name" value="Radical_SAM"/>
    <property type="match status" value="1"/>
</dbReference>
<evidence type="ECO:0000256" key="4">
    <source>
        <dbReference type="ARBA" id="ARBA00023004"/>
    </source>
</evidence>
<dbReference type="AlphaFoldDB" id="A0A0E4GCE8"/>
<evidence type="ECO:0000259" key="9">
    <source>
        <dbReference type="PROSITE" id="PS51918"/>
    </source>
</evidence>
<dbReference type="OrthoDB" id="9775764at2"/>
<dbReference type="STRING" id="690567.2794"/>
<reference evidence="10 11" key="1">
    <citation type="submission" date="2015-03" db="EMBL/GenBank/DDBJ databases">
        <authorList>
            <person name="Murphy D."/>
        </authorList>
    </citation>
    <scope>NUCLEOTIDE SEQUENCE [LARGE SCALE GENOMIC DNA]</scope>
    <source>
        <strain evidence="10 11">OL-4</strain>
    </source>
</reference>
<dbReference type="InterPro" id="IPR034422">
    <property type="entry name" value="HydE/PylB-like"/>
</dbReference>
<dbReference type="SMART" id="SM00729">
    <property type="entry name" value="Elp3"/>
    <property type="match status" value="1"/>
</dbReference>
<dbReference type="GO" id="GO:0042364">
    <property type="term" value="P:water-soluble vitamin biosynthetic process"/>
    <property type="evidence" value="ECO:0007669"/>
    <property type="project" value="UniProtKB-ARBA"/>
</dbReference>
<feature type="binding site" evidence="8">
    <location>
        <position position="157"/>
    </location>
    <ligand>
        <name>S-adenosyl-L-methionine</name>
        <dbReference type="ChEBI" id="CHEBI:59789"/>
    </ligand>
</feature>
<feature type="domain" description="Radical SAM core" evidence="9">
    <location>
        <begin position="37"/>
        <end position="263"/>
    </location>
</feature>
<dbReference type="SFLD" id="SFLDG01280">
    <property type="entry name" value="HydE/PylB-like"/>
    <property type="match status" value="1"/>
</dbReference>
<dbReference type="SMART" id="SM00876">
    <property type="entry name" value="BATS"/>
    <property type="match status" value="1"/>
</dbReference>
<comment type="cofactor">
    <cofactor evidence="6">
        <name>[2Fe-2S] cluster</name>
        <dbReference type="ChEBI" id="CHEBI:190135"/>
    </cofactor>
</comment>
<keyword evidence="1 7" id="KW-0004">4Fe-4S</keyword>
<evidence type="ECO:0000256" key="8">
    <source>
        <dbReference type="PIRSR" id="PIRSR004762-2"/>
    </source>
</evidence>
<keyword evidence="5 7" id="KW-0411">Iron-sulfur</keyword>
<comment type="cofactor">
    <cofactor evidence="7">
        <name>[4Fe-4S] cluster</name>
        <dbReference type="ChEBI" id="CHEBI:49883"/>
    </cofactor>
    <text evidence="7">Binds 1 [4Fe-4S] cluster. The cluster is coordinated with 3 cysteines and an exchangeable S-adenosyl-L-methionine.</text>
</comment>
<dbReference type="Proteomes" id="UP000045545">
    <property type="component" value="Unassembled WGS sequence"/>
</dbReference>
<dbReference type="InterPro" id="IPR058240">
    <property type="entry name" value="rSAM_sf"/>
</dbReference>
<proteinExistence type="predicted"/>
<keyword evidence="3" id="KW-0479">Metal-binding</keyword>
<dbReference type="PANTHER" id="PTHR43726:SF1">
    <property type="entry name" value="BIOTIN SYNTHASE"/>
    <property type="match status" value="1"/>
</dbReference>
<dbReference type="SFLD" id="SFLDG01060">
    <property type="entry name" value="BATS_domain_containing"/>
    <property type="match status" value="1"/>
</dbReference>
<dbReference type="Pfam" id="PF04055">
    <property type="entry name" value="Radical_SAM"/>
    <property type="match status" value="1"/>
</dbReference>
<evidence type="ECO:0000313" key="11">
    <source>
        <dbReference type="Proteomes" id="UP000045545"/>
    </source>
</evidence>
<dbReference type="PANTHER" id="PTHR43726">
    <property type="entry name" value="3-METHYLORNITHINE SYNTHASE"/>
    <property type="match status" value="1"/>
</dbReference>
<dbReference type="InterPro" id="IPR006638">
    <property type="entry name" value="Elp3/MiaA/NifB-like_rSAM"/>
</dbReference>
<keyword evidence="11" id="KW-1185">Reference proteome</keyword>
<gene>
    <name evidence="10" type="ORF">2794</name>
</gene>
<feature type="binding site" evidence="8">
    <location>
        <position position="269"/>
    </location>
    <ligand>
        <name>(3R)-3-methyl-D-ornithine</name>
        <dbReference type="ChEBI" id="CHEBI:64642"/>
    </ligand>
</feature>
<dbReference type="InterPro" id="IPR024021">
    <property type="entry name" value="FeFe-hyd_HydE_rSAM"/>
</dbReference>
<keyword evidence="4 7" id="KW-0408">Iron</keyword>
<sequence>MKPAADKIAALLQSPEEEVLINLLNRAQQCRRENIGNTVYLRGLIEFSNYCDLNCLYCGLRKNNYQISRYHLTLEQVVDIARQAYQNGFHSLALQSGQVNTSAEFRFILDAVKAIKDFSSQEVNGSLGITLSVGELSYQQYKTLWEAGAHRYLLRIETSDPVLFNRIHPSGQRFSKRLECLDSLKDIGYQVGTGVMIGLPGQTYESLAEDLLFFEERDIDMLGMGPYIIHPGTPLAKIDEYYINDPYITTLKMMALARLLMPDINMVASTALQTIHPAGLTMGLKAGANIVMPVLTPGENRSDYSIYANKVYKDLQKISQEIEQSGNRLALWQWGDSRHYYRRLNLPYPDQSSLLSHEVAD</sequence>
<evidence type="ECO:0000256" key="6">
    <source>
        <dbReference type="ARBA" id="ARBA00034078"/>
    </source>
</evidence>
<name>A0A0E4GCE8_9FIRM</name>
<dbReference type="InterPro" id="IPR007197">
    <property type="entry name" value="rSAM"/>
</dbReference>
<dbReference type="GO" id="GO:0016740">
    <property type="term" value="F:transferase activity"/>
    <property type="evidence" value="ECO:0007669"/>
    <property type="project" value="TreeGrafter"/>
</dbReference>
<dbReference type="SUPFAM" id="SSF102114">
    <property type="entry name" value="Radical SAM enzymes"/>
    <property type="match status" value="1"/>
</dbReference>
<dbReference type="InterPro" id="IPR013785">
    <property type="entry name" value="Aldolase_TIM"/>
</dbReference>
<dbReference type="RefSeq" id="WP_046500138.1">
    <property type="nucleotide sequence ID" value="NZ_CGIH01000053.1"/>
</dbReference>
<feature type="binding site" evidence="7">
    <location>
        <position position="58"/>
    </location>
    <ligand>
        <name>[4Fe-4S] cluster</name>
        <dbReference type="ChEBI" id="CHEBI:49883"/>
        <note>4Fe-4S-S-AdoMet</note>
    </ligand>
</feature>
<evidence type="ECO:0000313" key="10">
    <source>
        <dbReference type="EMBL" id="CFY11594.1"/>
    </source>
</evidence>
<accession>A0A0E4GCE8</accession>
<protein>
    <submittedName>
        <fullName evidence="10">[FeFe]-hydrogenase maturation HydE, radical SAM</fullName>
    </submittedName>
</protein>
<dbReference type="GO" id="GO:0046872">
    <property type="term" value="F:metal ion binding"/>
    <property type="evidence" value="ECO:0007669"/>
    <property type="project" value="UniProtKB-KW"/>
</dbReference>
<evidence type="ECO:0000256" key="3">
    <source>
        <dbReference type="ARBA" id="ARBA00022723"/>
    </source>
</evidence>
<evidence type="ECO:0000256" key="7">
    <source>
        <dbReference type="PIRSR" id="PIRSR004762-1"/>
    </source>
</evidence>
<feature type="binding site" evidence="7">
    <location>
        <position position="55"/>
    </location>
    <ligand>
        <name>[4Fe-4S] cluster</name>
        <dbReference type="ChEBI" id="CHEBI:49883"/>
        <note>4Fe-4S-S-AdoMet</note>
    </ligand>
</feature>
<feature type="binding site" evidence="8">
    <location>
        <position position="177"/>
    </location>
    <ligand>
        <name>S-adenosyl-L-methionine</name>
        <dbReference type="ChEBI" id="CHEBI:59789"/>
    </ligand>
</feature>
<evidence type="ECO:0000256" key="2">
    <source>
        <dbReference type="ARBA" id="ARBA00022691"/>
    </source>
</evidence>
<feature type="binding site" evidence="7">
    <location>
        <position position="51"/>
    </location>
    <ligand>
        <name>[4Fe-4S] cluster</name>
        <dbReference type="ChEBI" id="CHEBI:49883"/>
        <note>4Fe-4S-S-AdoMet</note>
    </ligand>
</feature>
<dbReference type="InterPro" id="IPR010722">
    <property type="entry name" value="BATS_dom"/>
</dbReference>